<dbReference type="PANTHER" id="PTHR30352">
    <property type="entry name" value="PYRUVATE FORMATE-LYASE-ACTIVATING ENZYME"/>
    <property type="match status" value="1"/>
</dbReference>
<keyword evidence="17" id="KW-0456">Lyase</keyword>
<evidence type="ECO:0000256" key="11">
    <source>
        <dbReference type="ARBA" id="ARBA00023002"/>
    </source>
</evidence>
<evidence type="ECO:0000256" key="9">
    <source>
        <dbReference type="ARBA" id="ARBA00022691"/>
    </source>
</evidence>
<keyword evidence="11 15" id="KW-0560">Oxidoreductase</keyword>
<reference evidence="17 19" key="1">
    <citation type="submission" date="2015-01" db="EMBL/GenBank/DDBJ databases">
        <title>Genome sequences of high lactate-tolerant strain Salinicoccus roseus W12 with industrial interest.</title>
        <authorList>
            <person name="Wang H."/>
            <person name="Yu B."/>
        </authorList>
    </citation>
    <scope>NUCLEOTIDE SEQUENCE [LARGE SCALE GENOMIC DNA]</scope>
    <source>
        <strain evidence="17 19">W12</strain>
    </source>
</reference>
<evidence type="ECO:0000313" key="18">
    <source>
        <dbReference type="EMBL" id="MDB0580084.1"/>
    </source>
</evidence>
<evidence type="ECO:0000256" key="4">
    <source>
        <dbReference type="ARBA" id="ARBA00012303"/>
    </source>
</evidence>
<evidence type="ECO:0000256" key="5">
    <source>
        <dbReference type="ARBA" id="ARBA00021356"/>
    </source>
</evidence>
<evidence type="ECO:0000256" key="2">
    <source>
        <dbReference type="ARBA" id="ARBA00004496"/>
    </source>
</evidence>
<evidence type="ECO:0000313" key="17">
    <source>
        <dbReference type="EMBL" id="KIH71339.1"/>
    </source>
</evidence>
<keyword evidence="9 15" id="KW-0949">S-adenosyl-L-methionine</keyword>
<comment type="subcellular location">
    <subcellularLocation>
        <location evidence="2 15">Cytoplasm</location>
    </subcellularLocation>
</comment>
<evidence type="ECO:0000313" key="19">
    <source>
        <dbReference type="Proteomes" id="UP000031546"/>
    </source>
</evidence>
<dbReference type="NCBIfam" id="TIGR02493">
    <property type="entry name" value="PFLA"/>
    <property type="match status" value="1"/>
</dbReference>
<dbReference type="InterPro" id="IPR007197">
    <property type="entry name" value="rSAM"/>
</dbReference>
<keyword evidence="7 15" id="KW-0963">Cytoplasm</keyword>
<dbReference type="InterPro" id="IPR040074">
    <property type="entry name" value="BssD/PflA/YjjW"/>
</dbReference>
<dbReference type="PIRSF" id="PIRSF000371">
    <property type="entry name" value="PFL_act_enz"/>
    <property type="match status" value="1"/>
</dbReference>
<reference evidence="18" key="3">
    <citation type="submission" date="2022-12" db="EMBL/GenBank/DDBJ databases">
        <title>Genome analysis and biological profiling of marine Salinicoccus roseus MOSEL-ME25.</title>
        <authorList>
            <person name="Mirza F.T."/>
            <person name="Xie Y."/>
            <person name="Shinwari Z.K."/>
        </authorList>
    </citation>
    <scope>NUCLEOTIDE SEQUENCE</scope>
    <source>
        <strain evidence="18">MOSEL-ME25</strain>
    </source>
</reference>
<dbReference type="InterPro" id="IPR034465">
    <property type="entry name" value="Pyruvate_for-lyase_activase"/>
</dbReference>
<dbReference type="InterPro" id="IPR013785">
    <property type="entry name" value="Aldolase_TIM"/>
</dbReference>
<keyword evidence="12 15" id="KW-0408">Iron</keyword>
<evidence type="ECO:0000256" key="13">
    <source>
        <dbReference type="ARBA" id="ARBA00023014"/>
    </source>
</evidence>
<organism evidence="17 19">
    <name type="scientific">Salinicoccus roseus</name>
    <dbReference type="NCBI Taxonomy" id="45670"/>
    <lineage>
        <taxon>Bacteria</taxon>
        <taxon>Bacillati</taxon>
        <taxon>Bacillota</taxon>
        <taxon>Bacilli</taxon>
        <taxon>Bacillales</taxon>
        <taxon>Staphylococcaceae</taxon>
        <taxon>Salinicoccus</taxon>
    </lineage>
</organism>
<dbReference type="STRING" id="45670.SN16_04710"/>
<comment type="function">
    <text evidence="1 15">Activation of pyruvate formate-lyase under anaerobic conditions by generation of an organic free radical, using S-adenosylmethionine and reduced flavodoxin as cosubstrates to produce 5'-deoxy-adenosine.</text>
</comment>
<dbReference type="PANTHER" id="PTHR30352:SF5">
    <property type="entry name" value="PYRUVATE FORMATE-LYASE 1-ACTIVATING ENZYME"/>
    <property type="match status" value="1"/>
</dbReference>
<evidence type="ECO:0000256" key="14">
    <source>
        <dbReference type="ARBA" id="ARBA00047533"/>
    </source>
</evidence>
<dbReference type="GO" id="GO:0051539">
    <property type="term" value="F:4 iron, 4 sulfur cluster binding"/>
    <property type="evidence" value="ECO:0007669"/>
    <property type="project" value="UniProtKB-UniRule"/>
</dbReference>
<dbReference type="Pfam" id="PF04055">
    <property type="entry name" value="Radical_SAM"/>
    <property type="match status" value="1"/>
</dbReference>
<comment type="caution">
    <text evidence="17">The sequence shown here is derived from an EMBL/GenBank/DDBJ whole genome shotgun (WGS) entry which is preliminary data.</text>
</comment>
<evidence type="ECO:0000256" key="10">
    <source>
        <dbReference type="ARBA" id="ARBA00022723"/>
    </source>
</evidence>
<dbReference type="GeneID" id="77844847"/>
<keyword evidence="20" id="KW-1185">Reference proteome</keyword>
<dbReference type="GO" id="GO:0016829">
    <property type="term" value="F:lyase activity"/>
    <property type="evidence" value="ECO:0007669"/>
    <property type="project" value="UniProtKB-KW"/>
</dbReference>
<comment type="catalytic activity">
    <reaction evidence="14 15">
        <text>glycyl-[formate C-acetyltransferase] + reduced [flavodoxin] + S-adenosyl-L-methionine = glycin-2-yl radical-[formate C-acetyltransferase] + semiquinone [flavodoxin] + 5'-deoxyadenosine + L-methionine + H(+)</text>
        <dbReference type="Rhea" id="RHEA:19225"/>
        <dbReference type="Rhea" id="RHEA-COMP:10622"/>
        <dbReference type="Rhea" id="RHEA-COMP:12190"/>
        <dbReference type="Rhea" id="RHEA-COMP:12191"/>
        <dbReference type="Rhea" id="RHEA-COMP:14480"/>
        <dbReference type="ChEBI" id="CHEBI:15378"/>
        <dbReference type="ChEBI" id="CHEBI:17319"/>
        <dbReference type="ChEBI" id="CHEBI:29947"/>
        <dbReference type="ChEBI" id="CHEBI:32722"/>
        <dbReference type="ChEBI" id="CHEBI:57618"/>
        <dbReference type="ChEBI" id="CHEBI:57844"/>
        <dbReference type="ChEBI" id="CHEBI:59789"/>
        <dbReference type="ChEBI" id="CHEBI:140311"/>
        <dbReference type="EC" id="1.97.1.4"/>
    </reaction>
</comment>
<dbReference type="SFLD" id="SFLDF00278">
    <property type="entry name" value="pyruvate_formate-lyase_activas"/>
    <property type="match status" value="1"/>
</dbReference>
<evidence type="ECO:0000256" key="15">
    <source>
        <dbReference type="RuleBase" id="RU362053"/>
    </source>
</evidence>
<dbReference type="CDD" id="cd01335">
    <property type="entry name" value="Radical_SAM"/>
    <property type="match status" value="1"/>
</dbReference>
<dbReference type="InterPro" id="IPR012838">
    <property type="entry name" value="PFL1_activating"/>
</dbReference>
<keyword evidence="8" id="KW-0313">Glucose metabolism</keyword>
<dbReference type="EMBL" id="JABEVU030000001">
    <property type="protein sequence ID" value="MDB0580084.1"/>
    <property type="molecule type" value="Genomic_DNA"/>
</dbReference>
<keyword evidence="6 15" id="KW-0004">4Fe-4S</keyword>
<comment type="cofactor">
    <cofactor evidence="15">
        <name>[4Fe-4S] cluster</name>
        <dbReference type="ChEBI" id="CHEBI:49883"/>
    </cofactor>
    <text evidence="15">Binds 1 [4Fe-4S] cluster. The cluster is coordinated with 3 cysteines and an exchangeable S-adenosyl-L-methionine.</text>
</comment>
<protein>
    <recommendedName>
        <fullName evidence="5 15">Pyruvate formate-lyase-activating enzyme</fullName>
        <ecNumber evidence="4 15">1.97.1.4</ecNumber>
    </recommendedName>
</protein>
<dbReference type="OrthoDB" id="9782387at2"/>
<evidence type="ECO:0000256" key="8">
    <source>
        <dbReference type="ARBA" id="ARBA00022526"/>
    </source>
</evidence>
<dbReference type="SFLD" id="SFLDS00029">
    <property type="entry name" value="Radical_SAM"/>
    <property type="match status" value="1"/>
</dbReference>
<evidence type="ECO:0000256" key="12">
    <source>
        <dbReference type="ARBA" id="ARBA00023004"/>
    </source>
</evidence>
<dbReference type="InterPro" id="IPR001989">
    <property type="entry name" value="Radical_activat_CS"/>
</dbReference>
<comment type="similarity">
    <text evidence="3 15">Belongs to the organic radical-activating enzymes family.</text>
</comment>
<dbReference type="PROSITE" id="PS01087">
    <property type="entry name" value="RADICAL_ACTIVATING"/>
    <property type="match status" value="1"/>
</dbReference>
<dbReference type="SFLD" id="SFLDG01066">
    <property type="entry name" value="organic_radical-activating_enz"/>
    <property type="match status" value="1"/>
</dbReference>
<keyword evidence="17" id="KW-0670">Pyruvate</keyword>
<keyword evidence="10 15" id="KW-0479">Metal-binding</keyword>
<dbReference type="EMBL" id="JXII01000003">
    <property type="protein sequence ID" value="KIH71339.1"/>
    <property type="molecule type" value="Genomic_DNA"/>
</dbReference>
<dbReference type="PROSITE" id="PS51918">
    <property type="entry name" value="RADICAL_SAM"/>
    <property type="match status" value="1"/>
</dbReference>
<dbReference type="InterPro" id="IPR012839">
    <property type="entry name" value="Organic_radical_activase"/>
</dbReference>
<evidence type="ECO:0000256" key="7">
    <source>
        <dbReference type="ARBA" id="ARBA00022490"/>
    </source>
</evidence>
<reference evidence="18" key="2">
    <citation type="submission" date="2020-04" db="EMBL/GenBank/DDBJ databases">
        <authorList>
            <person name="Tanveer F."/>
            <person name="Xie Y."/>
            <person name="Shinwari Z.K."/>
        </authorList>
    </citation>
    <scope>NUCLEOTIDE SEQUENCE</scope>
    <source>
        <strain evidence="18">MOSEL-ME25</strain>
    </source>
</reference>
<sequence length="251" mass="28005">MIKGNLHSVESLGTLDGPGLRYVLFTQGCVLRCLFCHNPDTWKTRGAARVVTAEEMVEEIRPYIPYFKASGGGVTVSGGEPLLQLPFLTELFKLLKAEGIHTCIDTSAGCANDSETFMEGMEALLKYTDLILLDLKHIDNEKHIHLTKRPNTHILKFAEMLAAQHQPVWIRHVLVPGLTDDAEDLINLGRFINSLDNVEKFEILPYHQLGVHKWQALGVPYELNDVDPPSDMDVEAAYQLVDFKGLTPVTA</sequence>
<accession>A0A0C2HI50</accession>
<feature type="domain" description="Radical SAM core" evidence="16">
    <location>
        <begin position="15"/>
        <end position="244"/>
    </location>
</feature>
<dbReference type="AlphaFoldDB" id="A0A0C2HI50"/>
<proteinExistence type="inferred from homology"/>
<dbReference type="Proteomes" id="UP000031546">
    <property type="component" value="Unassembled WGS sequence"/>
</dbReference>
<name>A0A0C2HI50_9STAP</name>
<dbReference type="RefSeq" id="WP_040105449.1">
    <property type="nucleotide sequence ID" value="NZ_JABEVU030000001.1"/>
</dbReference>
<evidence type="ECO:0000259" key="16">
    <source>
        <dbReference type="PROSITE" id="PS51918"/>
    </source>
</evidence>
<dbReference type="InterPro" id="IPR034457">
    <property type="entry name" value="Organic_radical-activating"/>
</dbReference>
<evidence type="ECO:0000313" key="20">
    <source>
        <dbReference type="Proteomes" id="UP000527860"/>
    </source>
</evidence>
<dbReference type="SFLD" id="SFLDG01118">
    <property type="entry name" value="activating_enzymes__group_2"/>
    <property type="match status" value="1"/>
</dbReference>
<evidence type="ECO:0000256" key="3">
    <source>
        <dbReference type="ARBA" id="ARBA00009777"/>
    </source>
</evidence>
<dbReference type="Proteomes" id="UP000527860">
    <property type="component" value="Unassembled WGS sequence"/>
</dbReference>
<keyword evidence="13 15" id="KW-0411">Iron-sulfur</keyword>
<dbReference type="SUPFAM" id="SSF102114">
    <property type="entry name" value="Radical SAM enzymes"/>
    <property type="match status" value="1"/>
</dbReference>
<dbReference type="GO" id="GO:0006006">
    <property type="term" value="P:glucose metabolic process"/>
    <property type="evidence" value="ECO:0007669"/>
    <property type="project" value="UniProtKB-KW"/>
</dbReference>
<gene>
    <name evidence="18" type="primary">pflA</name>
    <name evidence="18" type="ORF">F7P68_0006045</name>
    <name evidence="17" type="ORF">SN16_04710</name>
</gene>
<dbReference type="EC" id="1.97.1.4" evidence="4 15"/>
<dbReference type="InterPro" id="IPR058240">
    <property type="entry name" value="rSAM_sf"/>
</dbReference>
<keyword evidence="8" id="KW-0119">Carbohydrate metabolism</keyword>
<evidence type="ECO:0000256" key="6">
    <source>
        <dbReference type="ARBA" id="ARBA00022485"/>
    </source>
</evidence>
<dbReference type="Gene3D" id="3.20.20.70">
    <property type="entry name" value="Aldolase class I"/>
    <property type="match status" value="1"/>
</dbReference>
<dbReference type="GO" id="GO:0005737">
    <property type="term" value="C:cytoplasm"/>
    <property type="evidence" value="ECO:0007669"/>
    <property type="project" value="UniProtKB-SubCell"/>
</dbReference>
<dbReference type="GO" id="GO:0046872">
    <property type="term" value="F:metal ion binding"/>
    <property type="evidence" value="ECO:0007669"/>
    <property type="project" value="UniProtKB-UniRule"/>
</dbReference>
<evidence type="ECO:0000256" key="1">
    <source>
        <dbReference type="ARBA" id="ARBA00003141"/>
    </source>
</evidence>
<dbReference type="GO" id="GO:0043365">
    <property type="term" value="F:[formate-C-acetyltransferase]-activating enzyme activity"/>
    <property type="evidence" value="ECO:0007669"/>
    <property type="project" value="UniProtKB-UniRule"/>
</dbReference>